<evidence type="ECO:0000313" key="3">
    <source>
        <dbReference type="EMBL" id="MBF4160526.1"/>
    </source>
</evidence>
<feature type="compositionally biased region" description="Low complexity" evidence="1">
    <location>
        <begin position="10"/>
        <end position="21"/>
    </location>
</feature>
<proteinExistence type="predicted"/>
<evidence type="ECO:0000313" key="4">
    <source>
        <dbReference type="Proteomes" id="UP000656804"/>
    </source>
</evidence>
<name>A0A930UUP5_9ACTN</name>
<dbReference type="InterPro" id="IPR021403">
    <property type="entry name" value="DUF3043"/>
</dbReference>
<feature type="transmembrane region" description="Helical" evidence="2">
    <location>
        <begin position="124"/>
        <end position="144"/>
    </location>
</feature>
<dbReference type="RefSeq" id="WP_194501740.1">
    <property type="nucleotide sequence ID" value="NZ_JADIVZ010000001.1"/>
</dbReference>
<comment type="caution">
    <text evidence="3">The sequence shown here is derived from an EMBL/GenBank/DDBJ whole genome shotgun (WGS) entry which is preliminary data.</text>
</comment>
<feature type="transmembrane region" description="Helical" evidence="2">
    <location>
        <begin position="100"/>
        <end position="118"/>
    </location>
</feature>
<evidence type="ECO:0000256" key="2">
    <source>
        <dbReference type="SAM" id="Phobius"/>
    </source>
</evidence>
<keyword evidence="2" id="KW-0812">Transmembrane</keyword>
<dbReference type="Pfam" id="PF11241">
    <property type="entry name" value="DUF3043"/>
    <property type="match status" value="1"/>
</dbReference>
<dbReference type="EMBL" id="JADIVZ010000001">
    <property type="protein sequence ID" value="MBF4160526.1"/>
    <property type="molecule type" value="Genomic_DNA"/>
</dbReference>
<feature type="compositionally biased region" description="Basic and acidic residues" evidence="1">
    <location>
        <begin position="63"/>
        <end position="83"/>
    </location>
</feature>
<evidence type="ECO:0000256" key="1">
    <source>
        <dbReference type="SAM" id="MobiDB-lite"/>
    </source>
</evidence>
<reference evidence="3" key="1">
    <citation type="submission" date="2020-11" db="EMBL/GenBank/DDBJ databases">
        <title>Nocardioides sp. CBS4Y-1, whole genome shotgun sequence.</title>
        <authorList>
            <person name="Tuo L."/>
        </authorList>
    </citation>
    <scope>NUCLEOTIDE SEQUENCE</scope>
    <source>
        <strain evidence="3">CBS4Y-1</strain>
    </source>
</reference>
<gene>
    <name evidence="3" type="ORF">ISG29_02415</name>
</gene>
<keyword evidence="2" id="KW-0472">Membrane</keyword>
<protein>
    <submittedName>
        <fullName evidence="3">DUF3043 domain-containing protein</fullName>
    </submittedName>
</protein>
<accession>A0A930UUP5</accession>
<dbReference type="AlphaFoldDB" id="A0A930UUP5"/>
<sequence>MFGRRKSEESASSAASSAVEGKAGGKGRPTPSRKEAEAAARARAKAPTTRKERMAAQGAGRASNREKVRQALRDGDERYLPTRDKGPVRRFVRDFVDSRFSFIDVIMPVLLVTMVLSYSGNSQLAGIGSTVLLITVLLVVIDMFTIRMRLRRALSTRFPDAETRGTTWYAVSRAMQMKFMRLPKAQVKIGQQLPERYR</sequence>
<organism evidence="3 4">
    <name type="scientific">Nocardioides acrostichi</name>
    <dbReference type="NCBI Taxonomy" id="2784339"/>
    <lineage>
        <taxon>Bacteria</taxon>
        <taxon>Bacillati</taxon>
        <taxon>Actinomycetota</taxon>
        <taxon>Actinomycetes</taxon>
        <taxon>Propionibacteriales</taxon>
        <taxon>Nocardioidaceae</taxon>
        <taxon>Nocardioides</taxon>
    </lineage>
</organism>
<dbReference type="Proteomes" id="UP000656804">
    <property type="component" value="Unassembled WGS sequence"/>
</dbReference>
<feature type="region of interest" description="Disordered" evidence="1">
    <location>
        <begin position="1"/>
        <end position="83"/>
    </location>
</feature>
<keyword evidence="2" id="KW-1133">Transmembrane helix</keyword>
<keyword evidence="4" id="KW-1185">Reference proteome</keyword>